<accession>A0A1R3JTH2</accession>
<dbReference type="GO" id="GO:0005730">
    <property type="term" value="C:nucleolus"/>
    <property type="evidence" value="ECO:0007669"/>
    <property type="project" value="UniProtKB-SubCell"/>
</dbReference>
<keyword evidence="2" id="KW-0694">RNA-binding</keyword>
<dbReference type="SUPFAM" id="SSF54928">
    <property type="entry name" value="RNA-binding domain, RBD"/>
    <property type="match status" value="1"/>
</dbReference>
<keyword evidence="5" id="KW-1185">Reference proteome</keyword>
<evidence type="ECO:0000256" key="1">
    <source>
        <dbReference type="ARBA" id="ARBA00004604"/>
    </source>
</evidence>
<dbReference type="EMBL" id="AWUE01015378">
    <property type="protein sequence ID" value="OMO98145.1"/>
    <property type="molecule type" value="Genomic_DNA"/>
</dbReference>
<dbReference type="PANTHER" id="PTHR46754">
    <property type="entry name" value="MKI67 FHA DOMAIN-INTERACTING NUCLEOLAR PHOSPHOPROTEIN"/>
    <property type="match status" value="1"/>
</dbReference>
<dbReference type="GO" id="GO:0003723">
    <property type="term" value="F:RNA binding"/>
    <property type="evidence" value="ECO:0007669"/>
    <property type="project" value="UniProtKB-KW"/>
</dbReference>
<dbReference type="InterPro" id="IPR043129">
    <property type="entry name" value="ATPase_NBD"/>
</dbReference>
<name>A0A1R3JTH2_9ROSI</name>
<dbReference type="AlphaFoldDB" id="A0A1R3JTH2"/>
<evidence type="ECO:0000313" key="4">
    <source>
        <dbReference type="EMBL" id="OMO98145.1"/>
    </source>
</evidence>
<dbReference type="Gene3D" id="3.90.640.10">
    <property type="entry name" value="Actin, Chain A, domain 4"/>
    <property type="match status" value="1"/>
</dbReference>
<dbReference type="Proteomes" id="UP000187203">
    <property type="component" value="Unassembled WGS sequence"/>
</dbReference>
<dbReference type="OrthoDB" id="7340501at2759"/>
<dbReference type="InterPro" id="IPR004000">
    <property type="entry name" value="Actin"/>
</dbReference>
<protein>
    <submittedName>
        <fullName evidence="4">Uncharacterized protein</fullName>
    </submittedName>
</protein>
<dbReference type="STRING" id="93759.A0A1R3JTH2"/>
<dbReference type="Gene3D" id="3.30.420.40">
    <property type="match status" value="1"/>
</dbReference>
<sequence length="250" mass="27977">MNFFTFSCDVYAGNFSSICTAKRTSGIVVNIGFQVTSIVPISHGKVMQKVGVEVIGLGALKLTGFLRELMQQNNVNFESLYTVRTLKETGKSKHYGFIEFKNPEVAEVVADCMHNYLLFEHLLQVHLIPLEHVHPKFKAVIGIEPVYIFSLSTGSNLEKHDVKVSVNAIAIVIKAVSIALEKNQKLMLDLFLGAELWSHLSIRVKALKTVSCLLFEAYMMKVENASYSRRGCRMLETEAATSNMDRRVGK</sequence>
<dbReference type="InterPro" id="IPR035979">
    <property type="entry name" value="RBD_domain_sf"/>
</dbReference>
<dbReference type="SUPFAM" id="SSF53067">
    <property type="entry name" value="Actin-like ATPase domain"/>
    <property type="match status" value="1"/>
</dbReference>
<comment type="subcellular location">
    <subcellularLocation>
        <location evidence="1">Nucleus</location>
        <location evidence="1">Nucleolus</location>
    </subcellularLocation>
</comment>
<evidence type="ECO:0000313" key="5">
    <source>
        <dbReference type="Proteomes" id="UP000187203"/>
    </source>
</evidence>
<evidence type="ECO:0000256" key="3">
    <source>
        <dbReference type="ARBA" id="ARBA00023242"/>
    </source>
</evidence>
<comment type="caution">
    <text evidence="4">The sequence shown here is derived from an EMBL/GenBank/DDBJ whole genome shotgun (WGS) entry which is preliminary data.</text>
</comment>
<reference evidence="5" key="1">
    <citation type="submission" date="2013-09" db="EMBL/GenBank/DDBJ databases">
        <title>Corchorus olitorius genome sequencing.</title>
        <authorList>
            <person name="Alam M."/>
            <person name="Haque M.S."/>
            <person name="Islam M.S."/>
            <person name="Emdad E.M."/>
            <person name="Islam M.M."/>
            <person name="Ahmed B."/>
            <person name="Halim A."/>
            <person name="Hossen Q.M.M."/>
            <person name="Hossain M.Z."/>
            <person name="Ahmed R."/>
            <person name="Khan M.M."/>
            <person name="Islam R."/>
            <person name="Rashid M.M."/>
            <person name="Khan S.A."/>
            <person name="Rahman M.S."/>
            <person name="Alam M."/>
            <person name="Yahiya A.S."/>
            <person name="Khan M.S."/>
            <person name="Azam M.S."/>
            <person name="Haque T."/>
            <person name="Lashkar M.Z.H."/>
            <person name="Akhand A.I."/>
            <person name="Morshed G."/>
            <person name="Roy S."/>
            <person name="Uddin K.S."/>
            <person name="Rabeya T."/>
            <person name="Hossain A.S."/>
            <person name="Chowdhury A."/>
            <person name="Snigdha A.R."/>
            <person name="Mortoza M.S."/>
            <person name="Matin S.A."/>
            <person name="Hoque S.M.E."/>
            <person name="Islam M.K."/>
            <person name="Roy D.K."/>
            <person name="Haider R."/>
            <person name="Moosa M.M."/>
            <person name="Elias S.M."/>
            <person name="Hasan A.M."/>
            <person name="Jahan S."/>
            <person name="Shafiuddin M."/>
            <person name="Mahmood N."/>
            <person name="Shommy N.S."/>
        </authorList>
    </citation>
    <scope>NUCLEOTIDE SEQUENCE [LARGE SCALE GENOMIC DNA]</scope>
    <source>
        <strain evidence="5">cv. O-4</strain>
    </source>
</reference>
<gene>
    <name evidence="4" type="ORF">COLO4_14104</name>
</gene>
<proteinExistence type="predicted"/>
<keyword evidence="3" id="KW-0539">Nucleus</keyword>
<dbReference type="Pfam" id="PF00022">
    <property type="entry name" value="Actin"/>
    <property type="match status" value="1"/>
</dbReference>
<organism evidence="4 5">
    <name type="scientific">Corchorus olitorius</name>
    <dbReference type="NCBI Taxonomy" id="93759"/>
    <lineage>
        <taxon>Eukaryota</taxon>
        <taxon>Viridiplantae</taxon>
        <taxon>Streptophyta</taxon>
        <taxon>Embryophyta</taxon>
        <taxon>Tracheophyta</taxon>
        <taxon>Spermatophyta</taxon>
        <taxon>Magnoliopsida</taxon>
        <taxon>eudicotyledons</taxon>
        <taxon>Gunneridae</taxon>
        <taxon>Pentapetalae</taxon>
        <taxon>rosids</taxon>
        <taxon>malvids</taxon>
        <taxon>Malvales</taxon>
        <taxon>Malvaceae</taxon>
        <taxon>Grewioideae</taxon>
        <taxon>Apeibeae</taxon>
        <taxon>Corchorus</taxon>
    </lineage>
</organism>
<evidence type="ECO:0000256" key="2">
    <source>
        <dbReference type="ARBA" id="ARBA00022884"/>
    </source>
</evidence>